<protein>
    <submittedName>
        <fullName evidence="1">Uncharacterized protein</fullName>
    </submittedName>
</protein>
<dbReference type="Proteomes" id="UP000003070">
    <property type="component" value="Unassembled WGS sequence"/>
</dbReference>
<sequence>MDNLNVTFPVSLPILYHERITGMFVINGDGSRFVIYDADTKPTMKLKPLEKKLLMQLPLGQPEHPYTTKKLITQLGMPANSRSERLVRSAQSQLNLKRGIFIGGGRRDDGSQGIYLATTSQEALNAIEPYGKQAKTMMKRYETMKKRIRDGYTKQRGGDNE</sequence>
<dbReference type="AlphaFoldDB" id="E3C569"/>
<evidence type="ECO:0000313" key="2">
    <source>
        <dbReference type="Proteomes" id="UP000003070"/>
    </source>
</evidence>
<accession>E3C569</accession>
<comment type="caution">
    <text evidence="1">The sequence shown here is derived from an EMBL/GenBank/DDBJ whole genome shotgun (WGS) entry which is preliminary data.</text>
</comment>
<dbReference type="EMBL" id="AEKL01000004">
    <property type="protein sequence ID" value="EFQ54144.1"/>
    <property type="molecule type" value="Genomic_DNA"/>
</dbReference>
<dbReference type="RefSeq" id="WP_004564461.1">
    <property type="nucleotide sequence ID" value="NZ_AEKL01000004.1"/>
</dbReference>
<gene>
    <name evidence="1" type="ORF">HMPREF9265_0356</name>
</gene>
<evidence type="ECO:0000313" key="1">
    <source>
        <dbReference type="EMBL" id="EFQ54144.1"/>
    </source>
</evidence>
<proteinExistence type="predicted"/>
<reference evidence="1 2" key="1">
    <citation type="submission" date="2010-10" db="EMBL/GenBank/DDBJ databases">
        <authorList>
            <person name="Durkin A.S."/>
            <person name="Madupu R."/>
            <person name="Torralba M."/>
            <person name="Gillis M."/>
            <person name="Methe B."/>
            <person name="Sutton G."/>
            <person name="Nelson K.E."/>
        </authorList>
    </citation>
    <scope>NUCLEOTIDE SEQUENCE [LARGE SCALE GENOMIC DNA]</scope>
    <source>
        <strain evidence="1 2">PB013-T2-3</strain>
    </source>
</reference>
<name>E3C569_9LACO</name>
<organism evidence="1 2">
    <name type="scientific">Limosilactobacillus oris PB013-T2-3</name>
    <dbReference type="NCBI Taxonomy" id="908339"/>
    <lineage>
        <taxon>Bacteria</taxon>
        <taxon>Bacillati</taxon>
        <taxon>Bacillota</taxon>
        <taxon>Bacilli</taxon>
        <taxon>Lactobacillales</taxon>
        <taxon>Lactobacillaceae</taxon>
        <taxon>Limosilactobacillus</taxon>
    </lineage>
</organism>